<protein>
    <submittedName>
        <fullName evidence="1">Uncharacterized protein</fullName>
    </submittedName>
</protein>
<reference evidence="1 2" key="1">
    <citation type="journal article" date="2021" name="Front. Genet.">
        <title>Chromosome-Level Genome Assembly Reveals Significant Gene Expansion in the Toll and IMD Signaling Pathways of Dendrolimus kikuchii.</title>
        <authorList>
            <person name="Zhou J."/>
            <person name="Wu P."/>
            <person name="Xiong Z."/>
            <person name="Liu N."/>
            <person name="Zhao N."/>
            <person name="Ji M."/>
            <person name="Qiu Y."/>
            <person name="Yang B."/>
        </authorList>
    </citation>
    <scope>NUCLEOTIDE SEQUENCE [LARGE SCALE GENOMIC DNA]</scope>
    <source>
        <strain evidence="1">Ann1</strain>
    </source>
</reference>
<sequence length="133" mass="15246">MFQGTSKERFFYHNTLLCLVNSLQGQKITLDVRNDAYVCGEVDSVDGFMNITFKNAVYCDSQGNEFAFDNLYIQGRNIRYVHIPDNISMVSAIKNEATRTKMRPESTKKLTEKTRKTKKALQQHLQTVASLDI</sequence>
<comment type="caution">
    <text evidence="1">The sequence shown here is derived from an EMBL/GenBank/DDBJ whole genome shotgun (WGS) entry which is preliminary data.</text>
</comment>
<dbReference type="EMBL" id="CM034391">
    <property type="protein sequence ID" value="KAJ0181188.1"/>
    <property type="molecule type" value="Genomic_DNA"/>
</dbReference>
<name>A0ACC1DB86_9NEOP</name>
<evidence type="ECO:0000313" key="2">
    <source>
        <dbReference type="Proteomes" id="UP000824533"/>
    </source>
</evidence>
<organism evidence="1 2">
    <name type="scientific">Dendrolimus kikuchii</name>
    <dbReference type="NCBI Taxonomy" id="765133"/>
    <lineage>
        <taxon>Eukaryota</taxon>
        <taxon>Metazoa</taxon>
        <taxon>Ecdysozoa</taxon>
        <taxon>Arthropoda</taxon>
        <taxon>Hexapoda</taxon>
        <taxon>Insecta</taxon>
        <taxon>Pterygota</taxon>
        <taxon>Neoptera</taxon>
        <taxon>Endopterygota</taxon>
        <taxon>Lepidoptera</taxon>
        <taxon>Glossata</taxon>
        <taxon>Ditrysia</taxon>
        <taxon>Bombycoidea</taxon>
        <taxon>Lasiocampidae</taxon>
        <taxon>Dendrolimus</taxon>
    </lineage>
</organism>
<accession>A0ACC1DB86</accession>
<keyword evidence="2" id="KW-1185">Reference proteome</keyword>
<gene>
    <name evidence="1" type="ORF">K1T71_003273</name>
</gene>
<dbReference type="Proteomes" id="UP000824533">
    <property type="component" value="Linkage Group LG05"/>
</dbReference>
<evidence type="ECO:0000313" key="1">
    <source>
        <dbReference type="EMBL" id="KAJ0181188.1"/>
    </source>
</evidence>
<proteinExistence type="predicted"/>